<gene>
    <name evidence="4 5" type="primary">rplW</name>
    <name evidence="5" type="ORF">COT24_04385</name>
</gene>
<dbReference type="HAMAP" id="MF_01369_B">
    <property type="entry name" value="Ribosomal_uL23_B"/>
    <property type="match status" value="1"/>
</dbReference>
<protein>
    <recommendedName>
        <fullName evidence="4">Large ribosomal subunit protein uL23</fullName>
    </recommendedName>
</protein>
<dbReference type="InterPro" id="IPR012678">
    <property type="entry name" value="Ribosomal_uL23/eL15/eS24_sf"/>
</dbReference>
<dbReference type="Proteomes" id="UP000231542">
    <property type="component" value="Unassembled WGS sequence"/>
</dbReference>
<dbReference type="GO" id="GO:0006412">
    <property type="term" value="P:translation"/>
    <property type="evidence" value="ECO:0007669"/>
    <property type="project" value="UniProtKB-UniRule"/>
</dbReference>
<sequence length="88" mass="9710">MIKPLVTEKSTSLGVYSKYVFKVASKVSKIEIKKAIHDLYGVEVIKVNIVNQGGKPIQYGRSSGRTGSWKKAVITLKPGEKIEIYEGV</sequence>
<comment type="caution">
    <text evidence="5">The sequence shown here is derived from an EMBL/GenBank/DDBJ whole genome shotgun (WGS) entry which is preliminary data.</text>
</comment>
<dbReference type="AlphaFoldDB" id="A0A2H0YV01"/>
<comment type="subunit">
    <text evidence="4">Part of the 50S ribosomal subunit. Contacts protein L29, and trigger factor when it is bound to the ribosome.</text>
</comment>
<accession>A0A2H0YV01</accession>
<reference evidence="5 6" key="1">
    <citation type="submission" date="2017-09" db="EMBL/GenBank/DDBJ databases">
        <title>Depth-based differentiation of microbial function through sediment-hosted aquifers and enrichment of novel symbionts in the deep terrestrial subsurface.</title>
        <authorList>
            <person name="Probst A.J."/>
            <person name="Ladd B."/>
            <person name="Jarett J.K."/>
            <person name="Geller-Mcgrath D.E."/>
            <person name="Sieber C.M."/>
            <person name="Emerson J.B."/>
            <person name="Anantharaman K."/>
            <person name="Thomas B.C."/>
            <person name="Malmstrom R."/>
            <person name="Stieglmeier M."/>
            <person name="Klingl A."/>
            <person name="Woyke T."/>
            <person name="Ryan C.M."/>
            <person name="Banfield J.F."/>
        </authorList>
    </citation>
    <scope>NUCLEOTIDE SEQUENCE [LARGE SCALE GENOMIC DNA]</scope>
    <source>
        <strain evidence="5">CG08_land_8_20_14_0_20_40_16</strain>
    </source>
</reference>
<dbReference type="EMBL" id="PEXU01000049">
    <property type="protein sequence ID" value="PIS42311.1"/>
    <property type="molecule type" value="Genomic_DNA"/>
</dbReference>
<evidence type="ECO:0000256" key="4">
    <source>
        <dbReference type="HAMAP-Rule" id="MF_01369"/>
    </source>
</evidence>
<evidence type="ECO:0000313" key="6">
    <source>
        <dbReference type="Proteomes" id="UP000231542"/>
    </source>
</evidence>
<dbReference type="GO" id="GO:1990904">
    <property type="term" value="C:ribonucleoprotein complex"/>
    <property type="evidence" value="ECO:0007669"/>
    <property type="project" value="UniProtKB-KW"/>
</dbReference>
<evidence type="ECO:0000313" key="5">
    <source>
        <dbReference type="EMBL" id="PIS42311.1"/>
    </source>
</evidence>
<dbReference type="InterPro" id="IPR012677">
    <property type="entry name" value="Nucleotide-bd_a/b_plait_sf"/>
</dbReference>
<dbReference type="SUPFAM" id="SSF54189">
    <property type="entry name" value="Ribosomal proteins S24e, L23 and L15e"/>
    <property type="match status" value="1"/>
</dbReference>
<evidence type="ECO:0000256" key="2">
    <source>
        <dbReference type="ARBA" id="ARBA00022980"/>
    </source>
</evidence>
<evidence type="ECO:0000256" key="3">
    <source>
        <dbReference type="ARBA" id="ARBA00023274"/>
    </source>
</evidence>
<organism evidence="5 6">
    <name type="scientific">Candidatus Kerfeldbacteria bacterium CG08_land_8_20_14_0_20_40_16</name>
    <dbReference type="NCBI Taxonomy" id="2014244"/>
    <lineage>
        <taxon>Bacteria</taxon>
        <taxon>Candidatus Kerfeldiibacteriota</taxon>
    </lineage>
</organism>
<comment type="similarity">
    <text evidence="1 4">Belongs to the universal ribosomal protein uL23 family.</text>
</comment>
<dbReference type="NCBIfam" id="NF004363">
    <property type="entry name" value="PRK05738.2-4"/>
    <property type="match status" value="1"/>
</dbReference>
<name>A0A2H0YV01_9BACT</name>
<dbReference type="Pfam" id="PF00276">
    <property type="entry name" value="Ribosomal_L23"/>
    <property type="match status" value="1"/>
</dbReference>
<dbReference type="GO" id="GO:0019843">
    <property type="term" value="F:rRNA binding"/>
    <property type="evidence" value="ECO:0007669"/>
    <property type="project" value="UniProtKB-UniRule"/>
</dbReference>
<evidence type="ECO:0000256" key="1">
    <source>
        <dbReference type="ARBA" id="ARBA00006700"/>
    </source>
</evidence>
<keyword evidence="2 4" id="KW-0689">Ribosomal protein</keyword>
<keyword evidence="4" id="KW-0699">rRNA-binding</keyword>
<keyword evidence="3 4" id="KW-0687">Ribonucleoprotein</keyword>
<dbReference type="GO" id="GO:0003735">
    <property type="term" value="F:structural constituent of ribosome"/>
    <property type="evidence" value="ECO:0007669"/>
    <property type="project" value="InterPro"/>
</dbReference>
<comment type="function">
    <text evidence="4">One of the early assembly proteins it binds 23S rRNA. One of the proteins that surrounds the polypeptide exit tunnel on the outside of the ribosome. Forms the main docking site for trigger factor binding to the ribosome.</text>
</comment>
<dbReference type="Gene3D" id="3.30.70.330">
    <property type="match status" value="1"/>
</dbReference>
<dbReference type="InterPro" id="IPR013025">
    <property type="entry name" value="Ribosomal_uL23-like"/>
</dbReference>
<keyword evidence="4" id="KW-0694">RNA-binding</keyword>
<proteinExistence type="inferred from homology"/>
<dbReference type="GO" id="GO:0005840">
    <property type="term" value="C:ribosome"/>
    <property type="evidence" value="ECO:0007669"/>
    <property type="project" value="UniProtKB-KW"/>
</dbReference>